<sequence length="174" mass="18990">MLAFQVGQRRRKVVEDHRHHAAHGVSQRGRRATVRDAVHLAADDLQEPDHAQVVHTARAGVGIAVLVRIGAHVRHEVGQRLRGELRIHAQDVGTGDQVADGREILHRVVRQVGEQVRRGAMRADGGQAHGVAVRLGARHLRGADVAARPRAVLHHDALADDGAQFLRDQPAQDV</sequence>
<proteinExistence type="predicted"/>
<dbReference type="Proteomes" id="UP000740926">
    <property type="component" value="Unassembled WGS sequence"/>
</dbReference>
<reference evidence="2 3" key="1">
    <citation type="journal article" date="2020" name="Microb. Genom.">
        <title>Genetic diversity of clinical and environmental Mucorales isolates obtained from an investigation of mucormycosis cases among solid organ transplant recipients.</title>
        <authorList>
            <person name="Nguyen M.H."/>
            <person name="Kaul D."/>
            <person name="Muto C."/>
            <person name="Cheng S.J."/>
            <person name="Richter R.A."/>
            <person name="Bruno V.M."/>
            <person name="Liu G."/>
            <person name="Beyhan S."/>
            <person name="Sundermann A.J."/>
            <person name="Mounaud S."/>
            <person name="Pasculle A.W."/>
            <person name="Nierman W.C."/>
            <person name="Driscoll E."/>
            <person name="Cumbie R."/>
            <person name="Clancy C.J."/>
            <person name="Dupont C.L."/>
        </authorList>
    </citation>
    <scope>NUCLEOTIDE SEQUENCE [LARGE SCALE GENOMIC DNA]</scope>
    <source>
        <strain evidence="2 3">GL24</strain>
    </source>
</reference>
<evidence type="ECO:0000313" key="3">
    <source>
        <dbReference type="Proteomes" id="UP000740926"/>
    </source>
</evidence>
<name>A0A9P7C7J8_9FUNG</name>
<keyword evidence="3" id="KW-1185">Reference proteome</keyword>
<evidence type="ECO:0000256" key="1">
    <source>
        <dbReference type="SAM" id="MobiDB-lite"/>
    </source>
</evidence>
<comment type="caution">
    <text evidence="2">The sequence shown here is derived from an EMBL/GenBank/DDBJ whole genome shotgun (WGS) entry which is preliminary data.</text>
</comment>
<dbReference type="EMBL" id="JAANIU010007112">
    <property type="protein sequence ID" value="KAG1538957.1"/>
    <property type="molecule type" value="Genomic_DNA"/>
</dbReference>
<gene>
    <name evidence="2" type="ORF">G6F50_014583</name>
</gene>
<feature type="region of interest" description="Disordered" evidence="1">
    <location>
        <begin position="1"/>
        <end position="30"/>
    </location>
</feature>
<organism evidence="2 3">
    <name type="scientific">Rhizopus delemar</name>
    <dbReference type="NCBI Taxonomy" id="936053"/>
    <lineage>
        <taxon>Eukaryota</taxon>
        <taxon>Fungi</taxon>
        <taxon>Fungi incertae sedis</taxon>
        <taxon>Mucoromycota</taxon>
        <taxon>Mucoromycotina</taxon>
        <taxon>Mucoromycetes</taxon>
        <taxon>Mucorales</taxon>
        <taxon>Mucorineae</taxon>
        <taxon>Rhizopodaceae</taxon>
        <taxon>Rhizopus</taxon>
    </lineage>
</organism>
<dbReference type="AlphaFoldDB" id="A0A9P7C7J8"/>
<evidence type="ECO:0000313" key="2">
    <source>
        <dbReference type="EMBL" id="KAG1538957.1"/>
    </source>
</evidence>
<accession>A0A9P7C7J8</accession>
<protein>
    <submittedName>
        <fullName evidence="2">Uncharacterized protein</fullName>
    </submittedName>
</protein>